<dbReference type="EMBL" id="BLWD01000001">
    <property type="protein sequence ID" value="GFN08791.1"/>
    <property type="molecule type" value="Genomic_DNA"/>
</dbReference>
<gene>
    <name evidence="1" type="ORF">Smic_73470</name>
</gene>
<comment type="caution">
    <text evidence="1">The sequence shown here is derived from an EMBL/GenBank/DDBJ whole genome shotgun (WGS) entry which is preliminary data.</text>
</comment>
<dbReference type="AlphaFoldDB" id="A0A7J0D221"/>
<dbReference type="PANTHER" id="PTHR10668:SF105">
    <property type="entry name" value="DEHYDROGENASE-RELATED"/>
    <property type="match status" value="1"/>
</dbReference>
<dbReference type="SUPFAM" id="SSF51905">
    <property type="entry name" value="FAD/NAD(P)-binding domain"/>
    <property type="match status" value="1"/>
</dbReference>
<dbReference type="PRINTS" id="PR00419">
    <property type="entry name" value="ADXRDTASE"/>
</dbReference>
<dbReference type="Proteomes" id="UP000498740">
    <property type="component" value="Unassembled WGS sequence"/>
</dbReference>
<evidence type="ECO:0000313" key="2">
    <source>
        <dbReference type="Proteomes" id="UP000498740"/>
    </source>
</evidence>
<organism evidence="1 2">
    <name type="scientific">Streptomyces microflavus</name>
    <name type="common">Streptomyces lipmanii</name>
    <dbReference type="NCBI Taxonomy" id="1919"/>
    <lineage>
        <taxon>Bacteria</taxon>
        <taxon>Bacillati</taxon>
        <taxon>Actinomycetota</taxon>
        <taxon>Actinomycetes</taxon>
        <taxon>Kitasatosporales</taxon>
        <taxon>Streptomycetaceae</taxon>
        <taxon>Streptomyces</taxon>
    </lineage>
</organism>
<evidence type="ECO:0008006" key="3">
    <source>
        <dbReference type="Google" id="ProtNLM"/>
    </source>
</evidence>
<sequence length="210" mass="22243">MPDAVVIGAGPNGLVAANLLAAAGWSVEVLEAQPEPGGAVRSDRGVHPDYVSDLFSAFYPLAAASPVLGGLELQEEGLEWSRAPRVLAHPLSDGRCAVLERELRETAAGLDTFAAGDGAAWLDLYGTWTRLGPDILRALFTPFPPVRATVRLAAKLRAAGDFVWRGRWSCPCVASVRRSSAAKRRGSSLRGTRCTRISAPRRQAAEVSAG</sequence>
<dbReference type="Pfam" id="PF13450">
    <property type="entry name" value="NAD_binding_8"/>
    <property type="match status" value="1"/>
</dbReference>
<dbReference type="InterPro" id="IPR036188">
    <property type="entry name" value="FAD/NAD-bd_sf"/>
</dbReference>
<name>A0A7J0D221_STRMI</name>
<reference evidence="1 2" key="1">
    <citation type="submission" date="2020-05" db="EMBL/GenBank/DDBJ databases">
        <title>Whole genome shotgun sequence of Streptomyces microflavus NBRC 13062.</title>
        <authorList>
            <person name="Komaki H."/>
            <person name="Tamura T."/>
        </authorList>
    </citation>
    <scope>NUCLEOTIDE SEQUENCE [LARGE SCALE GENOMIC DNA]</scope>
    <source>
        <strain evidence="1 2">NBRC 13062</strain>
    </source>
</reference>
<dbReference type="PANTHER" id="PTHR10668">
    <property type="entry name" value="PHYTOENE DEHYDROGENASE"/>
    <property type="match status" value="1"/>
</dbReference>
<accession>A0A7J0D221</accession>
<protein>
    <recommendedName>
        <fullName evidence="3">NAD(P)-binding Rossmann-like domain-containing protein</fullName>
    </recommendedName>
</protein>
<evidence type="ECO:0000313" key="1">
    <source>
        <dbReference type="EMBL" id="GFN08791.1"/>
    </source>
</evidence>
<proteinExistence type="predicted"/>
<dbReference type="Gene3D" id="3.50.50.60">
    <property type="entry name" value="FAD/NAD(P)-binding domain"/>
    <property type="match status" value="1"/>
</dbReference>